<evidence type="ECO:0000313" key="2">
    <source>
        <dbReference type="Proteomes" id="UP000217343"/>
    </source>
</evidence>
<dbReference type="EMBL" id="CP022203">
    <property type="protein sequence ID" value="ATB49182.1"/>
    <property type="molecule type" value="Genomic_DNA"/>
</dbReference>
<organism evidence="1 2">
    <name type="scientific">Corallococcus macrosporus DSM 14697</name>
    <dbReference type="NCBI Taxonomy" id="1189310"/>
    <lineage>
        <taxon>Bacteria</taxon>
        <taxon>Pseudomonadati</taxon>
        <taxon>Myxococcota</taxon>
        <taxon>Myxococcia</taxon>
        <taxon>Myxococcales</taxon>
        <taxon>Cystobacterineae</taxon>
        <taxon>Myxococcaceae</taxon>
        <taxon>Corallococcus</taxon>
    </lineage>
</organism>
<dbReference type="AlphaFoldDB" id="A0A250K0E6"/>
<dbReference type="Proteomes" id="UP000217343">
    <property type="component" value="Chromosome"/>
</dbReference>
<dbReference type="KEGG" id="mmas:MYMAC_004823"/>
<gene>
    <name evidence="1" type="ORF">MYMAC_004823</name>
</gene>
<sequence length="100" mass="11375">MPREPPIVLPVSLSLLRHANPWALLLAKEVGCPAATAALLSERYTLKSDEKPFVRELLGRKRNLWVFRCDQRRFAGDVVVVDMAEPRPGRRKVVVLDLKM</sequence>
<dbReference type="RefSeq" id="WP_239988983.1">
    <property type="nucleotide sequence ID" value="NZ_CP022203.1"/>
</dbReference>
<name>A0A250K0E6_9BACT</name>
<keyword evidence="2" id="KW-1185">Reference proteome</keyword>
<reference evidence="1 2" key="1">
    <citation type="submission" date="2017-06" db="EMBL/GenBank/DDBJ databases">
        <title>Sequencing and comparative analysis of myxobacterial genomes.</title>
        <authorList>
            <person name="Rupp O."/>
            <person name="Goesmann A."/>
            <person name="Sogaard-Andersen L."/>
        </authorList>
    </citation>
    <scope>NUCLEOTIDE SEQUENCE [LARGE SCALE GENOMIC DNA]</scope>
    <source>
        <strain evidence="1 2">DSM 14697</strain>
    </source>
</reference>
<accession>A0A250K0E6</accession>
<evidence type="ECO:0000313" key="1">
    <source>
        <dbReference type="EMBL" id="ATB49182.1"/>
    </source>
</evidence>
<protein>
    <submittedName>
        <fullName evidence="1">Uncharacterized protein</fullName>
    </submittedName>
</protein>
<proteinExistence type="predicted"/>